<evidence type="ECO:0000313" key="2">
    <source>
        <dbReference type="EMBL" id="GGZ61190.1"/>
    </source>
</evidence>
<dbReference type="Proteomes" id="UP000643403">
    <property type="component" value="Unassembled WGS sequence"/>
</dbReference>
<keyword evidence="1" id="KW-0732">Signal</keyword>
<protein>
    <recommendedName>
        <fullName evidence="4">UrcA family protein</fullName>
    </recommendedName>
</protein>
<reference evidence="3" key="1">
    <citation type="journal article" date="2019" name="Int. J. Syst. Evol. Microbiol.">
        <title>The Global Catalogue of Microorganisms (GCM) 10K type strain sequencing project: providing services to taxonomists for standard genome sequencing and annotation.</title>
        <authorList>
            <consortium name="The Broad Institute Genomics Platform"/>
            <consortium name="The Broad Institute Genome Sequencing Center for Infectious Disease"/>
            <person name="Wu L."/>
            <person name="Ma J."/>
        </authorList>
    </citation>
    <scope>NUCLEOTIDE SEQUENCE [LARGE SCALE GENOMIC DNA]</scope>
    <source>
        <strain evidence="3">KCTC 22558</strain>
    </source>
</reference>
<evidence type="ECO:0000313" key="3">
    <source>
        <dbReference type="Proteomes" id="UP000643403"/>
    </source>
</evidence>
<sequence length="130" mass="14839">MRRRTLHLLALLLSMIAGVAAAETVVQRENVRYEYARVLRVTPVYQTLTATSMEQQCDDGSKISRVVGAVRNAIKRERGVNCRVVPVEHQFRRPIAYDVDYTYRGAKYRSRLADDPGHLLRIRISVMPAP</sequence>
<dbReference type="EMBL" id="BMXY01000001">
    <property type="protein sequence ID" value="GGZ61190.1"/>
    <property type="molecule type" value="Genomic_DNA"/>
</dbReference>
<evidence type="ECO:0008006" key="4">
    <source>
        <dbReference type="Google" id="ProtNLM"/>
    </source>
</evidence>
<organism evidence="2 3">
    <name type="scientific">Cognatilysobacter xinjiangensis</name>
    <dbReference type="NCBI Taxonomy" id="546892"/>
    <lineage>
        <taxon>Bacteria</taxon>
        <taxon>Pseudomonadati</taxon>
        <taxon>Pseudomonadota</taxon>
        <taxon>Gammaproteobacteria</taxon>
        <taxon>Lysobacterales</taxon>
        <taxon>Lysobacteraceae</taxon>
        <taxon>Cognatilysobacter</taxon>
    </lineage>
</organism>
<evidence type="ECO:0000256" key="1">
    <source>
        <dbReference type="SAM" id="SignalP"/>
    </source>
</evidence>
<name>A0ABQ3BYK1_9GAMM</name>
<gene>
    <name evidence="2" type="ORF">GCM10008101_13950</name>
</gene>
<proteinExistence type="predicted"/>
<feature type="signal peptide" evidence="1">
    <location>
        <begin position="1"/>
        <end position="22"/>
    </location>
</feature>
<accession>A0ABQ3BYK1</accession>
<comment type="caution">
    <text evidence="2">The sequence shown here is derived from an EMBL/GenBank/DDBJ whole genome shotgun (WGS) entry which is preliminary data.</text>
</comment>
<feature type="chain" id="PRO_5045870776" description="UrcA family protein" evidence="1">
    <location>
        <begin position="23"/>
        <end position="130"/>
    </location>
</feature>
<keyword evidence="3" id="KW-1185">Reference proteome</keyword>